<dbReference type="GeneID" id="73467347"/>
<dbReference type="InterPro" id="IPR005045">
    <property type="entry name" value="CDC50/LEM3_fam"/>
</dbReference>
<dbReference type="OrthoDB" id="340608at2759"/>
<organism evidence="9 10">
    <name type="scientific">[Candida] subhashii</name>
    <dbReference type="NCBI Taxonomy" id="561895"/>
    <lineage>
        <taxon>Eukaryota</taxon>
        <taxon>Fungi</taxon>
        <taxon>Dikarya</taxon>
        <taxon>Ascomycota</taxon>
        <taxon>Saccharomycotina</taxon>
        <taxon>Pichiomycetes</taxon>
        <taxon>Debaryomycetaceae</taxon>
        <taxon>Spathaspora</taxon>
    </lineage>
</organism>
<dbReference type="PIRSF" id="PIRSF015840">
    <property type="entry name" value="DUF284_TM_euk"/>
    <property type="match status" value="1"/>
</dbReference>
<gene>
    <name evidence="9" type="ORF">J8A68_000546</name>
</gene>
<name>A0A8J5QQX0_9ASCO</name>
<evidence type="ECO:0000256" key="7">
    <source>
        <dbReference type="SAM" id="MobiDB-lite"/>
    </source>
</evidence>
<accession>A0A8J5QQX0</accession>
<evidence type="ECO:0000256" key="3">
    <source>
        <dbReference type="ARBA" id="ARBA00022692"/>
    </source>
</evidence>
<dbReference type="GO" id="GO:0005783">
    <property type="term" value="C:endoplasmic reticulum"/>
    <property type="evidence" value="ECO:0007669"/>
    <property type="project" value="TreeGrafter"/>
</dbReference>
<dbReference type="GO" id="GO:0005794">
    <property type="term" value="C:Golgi apparatus"/>
    <property type="evidence" value="ECO:0007669"/>
    <property type="project" value="TreeGrafter"/>
</dbReference>
<feature type="transmembrane region" description="Helical" evidence="8">
    <location>
        <begin position="366"/>
        <end position="391"/>
    </location>
</feature>
<dbReference type="EMBL" id="JAGSYN010000045">
    <property type="protein sequence ID" value="KAG7665923.1"/>
    <property type="molecule type" value="Genomic_DNA"/>
</dbReference>
<keyword evidence="4 8" id="KW-1133">Transmembrane helix</keyword>
<evidence type="ECO:0000256" key="2">
    <source>
        <dbReference type="ARBA" id="ARBA00009457"/>
    </source>
</evidence>
<comment type="subcellular location">
    <subcellularLocation>
        <location evidence="1">Membrane</location>
    </subcellularLocation>
</comment>
<comment type="caution">
    <text evidence="9">The sequence shown here is derived from an EMBL/GenBank/DDBJ whole genome shotgun (WGS) entry which is preliminary data.</text>
</comment>
<keyword evidence="3 8" id="KW-0812">Transmembrane</keyword>
<feature type="transmembrane region" description="Helical" evidence="8">
    <location>
        <begin position="65"/>
        <end position="87"/>
    </location>
</feature>
<comment type="similarity">
    <text evidence="2 6">Belongs to the CDC50/LEM3 family.</text>
</comment>
<proteinExistence type="inferred from homology"/>
<reference evidence="9 10" key="1">
    <citation type="journal article" date="2021" name="DNA Res.">
        <title>Genome analysis of Candida subhashii reveals its hybrid nature and dual mitochondrial genome conformations.</title>
        <authorList>
            <person name="Mixao V."/>
            <person name="Hegedusova E."/>
            <person name="Saus E."/>
            <person name="Pryszcz L.P."/>
            <person name="Cillingova A."/>
            <person name="Nosek J."/>
            <person name="Gabaldon T."/>
        </authorList>
    </citation>
    <scope>NUCLEOTIDE SEQUENCE [LARGE SCALE GENOMIC DNA]</scope>
    <source>
        <strain evidence="9 10">CBS 10753</strain>
    </source>
</reference>
<dbReference type="GO" id="GO:0005886">
    <property type="term" value="C:plasma membrane"/>
    <property type="evidence" value="ECO:0007669"/>
    <property type="project" value="TreeGrafter"/>
</dbReference>
<sequence>MTLQDIAENDQSQPSNLGQTDSDSDSVSEDLPLDDGKKANSKKPSSNAFRQQRLKAYNPVLTAKTVIPLLIAIAIVFVPLGAAMWYASHQIEDIAIDYSQCEVLASNDHFSEIPPEFTEFHFNSLSKGDVPKFSWKLESDNSQQFEDERKVCVVQFEVMKDMKGPIYLYYRLHKFYANHRRYVKSFSEDQLNGKAASLNTIKNTVGQNCEPLSTDSEGRKIYPCGLIANSLFNDTYTTEFQGVNGTSQDYPLTDQGIAWATDKNRFKKTKYNYTEVVPPPNWFKMFPNGYNETNIPDISTWYQFQNSYVGRPNGCKLFNRNALSLDTLNKGIYQINIGLHFPVLPYNGKKFIYISQRSVIGGKNDFLGISWMVGGGVCFILGLVLLIINFVKPRKTGDVNLLSWNQERIHRDEKNAELADGAASSSGYERN</sequence>
<evidence type="ECO:0000313" key="10">
    <source>
        <dbReference type="Proteomes" id="UP000694255"/>
    </source>
</evidence>
<feature type="compositionally biased region" description="Acidic residues" evidence="7">
    <location>
        <begin position="22"/>
        <end position="33"/>
    </location>
</feature>
<evidence type="ECO:0000256" key="6">
    <source>
        <dbReference type="PIRNR" id="PIRNR015840"/>
    </source>
</evidence>
<dbReference type="AlphaFoldDB" id="A0A8J5QQX0"/>
<dbReference type="PANTHER" id="PTHR10926">
    <property type="entry name" value="CELL CYCLE CONTROL PROTEIN 50"/>
    <property type="match status" value="1"/>
</dbReference>
<dbReference type="PANTHER" id="PTHR10926:SF20">
    <property type="entry name" value="PHOSPHOLIPID-TRANSPORTING ATPASE ACCESSORY SUBUNIT LEM3"/>
    <property type="match status" value="1"/>
</dbReference>
<evidence type="ECO:0000256" key="8">
    <source>
        <dbReference type="SAM" id="Phobius"/>
    </source>
</evidence>
<protein>
    <submittedName>
        <fullName evidence="9">LEM3</fullName>
    </submittedName>
</protein>
<dbReference type="Proteomes" id="UP000694255">
    <property type="component" value="Unassembled WGS sequence"/>
</dbReference>
<keyword evidence="10" id="KW-1185">Reference proteome</keyword>
<evidence type="ECO:0000256" key="4">
    <source>
        <dbReference type="ARBA" id="ARBA00022989"/>
    </source>
</evidence>
<evidence type="ECO:0000256" key="1">
    <source>
        <dbReference type="ARBA" id="ARBA00004370"/>
    </source>
</evidence>
<keyword evidence="5 6" id="KW-0472">Membrane</keyword>
<feature type="compositionally biased region" description="Polar residues" evidence="7">
    <location>
        <begin position="1"/>
        <end position="21"/>
    </location>
</feature>
<feature type="region of interest" description="Disordered" evidence="7">
    <location>
        <begin position="1"/>
        <end position="47"/>
    </location>
</feature>
<dbReference type="RefSeq" id="XP_049266155.1">
    <property type="nucleotide sequence ID" value="XM_049409551.1"/>
</dbReference>
<evidence type="ECO:0000313" key="9">
    <source>
        <dbReference type="EMBL" id="KAG7665923.1"/>
    </source>
</evidence>
<evidence type="ECO:0000256" key="5">
    <source>
        <dbReference type="ARBA" id="ARBA00023136"/>
    </source>
</evidence>
<dbReference type="Pfam" id="PF03381">
    <property type="entry name" value="CDC50"/>
    <property type="match status" value="1"/>
</dbReference>